<dbReference type="InterPro" id="IPR008969">
    <property type="entry name" value="CarboxyPept-like_regulatory"/>
</dbReference>
<evidence type="ECO:0000256" key="1">
    <source>
        <dbReference type="SAM" id="SignalP"/>
    </source>
</evidence>
<organism evidence="2">
    <name type="scientific">Singulisphaera sp. Ch08</name>
    <dbReference type="NCBI Taxonomy" id="3120278"/>
    <lineage>
        <taxon>Bacteria</taxon>
        <taxon>Pseudomonadati</taxon>
        <taxon>Planctomycetota</taxon>
        <taxon>Planctomycetia</taxon>
        <taxon>Isosphaerales</taxon>
        <taxon>Isosphaeraceae</taxon>
        <taxon>Singulisphaera</taxon>
    </lineage>
</organism>
<protein>
    <submittedName>
        <fullName evidence="2">Carboxypeptidase regulatory-like domain-containing protein</fullName>
    </submittedName>
</protein>
<dbReference type="AlphaFoldDB" id="A0AAU7CJP8"/>
<dbReference type="GO" id="GO:0004180">
    <property type="term" value="F:carboxypeptidase activity"/>
    <property type="evidence" value="ECO:0007669"/>
    <property type="project" value="UniProtKB-KW"/>
</dbReference>
<gene>
    <name evidence="2" type="ORF">V5E97_04225</name>
</gene>
<name>A0AAU7CJP8_9BACT</name>
<keyword evidence="2" id="KW-0378">Hydrolase</keyword>
<dbReference type="RefSeq" id="WP_406698041.1">
    <property type="nucleotide sequence ID" value="NZ_CP155447.1"/>
</dbReference>
<reference evidence="2" key="1">
    <citation type="submission" date="2024-05" db="EMBL/GenBank/DDBJ databases">
        <title>Planctomycetes of the genus Singulisphaera possess chitinolytic capabilities.</title>
        <authorList>
            <person name="Ivanova A."/>
        </authorList>
    </citation>
    <scope>NUCLEOTIDE SEQUENCE</scope>
    <source>
        <strain evidence="2">Ch08T</strain>
    </source>
</reference>
<keyword evidence="2" id="KW-0645">Protease</keyword>
<dbReference type="EMBL" id="CP155447">
    <property type="protein sequence ID" value="XBH05233.1"/>
    <property type="molecule type" value="Genomic_DNA"/>
</dbReference>
<feature type="signal peptide" evidence="1">
    <location>
        <begin position="1"/>
        <end position="28"/>
    </location>
</feature>
<dbReference type="Gene3D" id="2.60.40.420">
    <property type="entry name" value="Cupredoxins - blue copper proteins"/>
    <property type="match status" value="1"/>
</dbReference>
<keyword evidence="1" id="KW-0732">Signal</keyword>
<evidence type="ECO:0000313" key="2">
    <source>
        <dbReference type="EMBL" id="XBH05233.1"/>
    </source>
</evidence>
<dbReference type="PROSITE" id="PS51257">
    <property type="entry name" value="PROKAR_LIPOPROTEIN"/>
    <property type="match status" value="1"/>
</dbReference>
<dbReference type="InterPro" id="IPR008972">
    <property type="entry name" value="Cupredoxin"/>
</dbReference>
<keyword evidence="2" id="KW-0121">Carboxypeptidase</keyword>
<dbReference type="SUPFAM" id="SSF49503">
    <property type="entry name" value="Cupredoxins"/>
    <property type="match status" value="1"/>
</dbReference>
<proteinExistence type="predicted"/>
<sequence length="270" mass="29208">MILIRISKLSGSSLVSVLIGLACLPVAAAPPDPGDRFGSIKGRVIWAGAELPRFNDLQPQGRAERDPQICAQERAIPNNALIIDVQSKGITDAIAYLGDPQGAFLEIEKVFLANAPTVTVDQKNCEFLPRITAMHEGQELIFTSSDRVIHNIHLSPLKNEGLNQLMAPVGQLRVRLLAERRAIPVQCGLHPWMHASIRVFDHPFFAKTGKDGAFEIAGIPPGEQRLIVWHERAGYLTEGKSQGMVVTVSPGKVSDVGTIQVAPGAIKEAP</sequence>
<dbReference type="SUPFAM" id="SSF49464">
    <property type="entry name" value="Carboxypeptidase regulatory domain-like"/>
    <property type="match status" value="1"/>
</dbReference>
<feature type="chain" id="PRO_5043403126" evidence="1">
    <location>
        <begin position="29"/>
        <end position="270"/>
    </location>
</feature>
<accession>A0AAU7CJP8</accession>